<keyword evidence="7 9" id="KW-1133">Transmembrane helix</keyword>
<feature type="transmembrane region" description="Helical" evidence="9">
    <location>
        <begin position="353"/>
        <end position="370"/>
    </location>
</feature>
<proteinExistence type="predicted"/>
<dbReference type="SMART" id="SM00382">
    <property type="entry name" value="AAA"/>
    <property type="match status" value="1"/>
</dbReference>
<feature type="transmembrane region" description="Helical" evidence="9">
    <location>
        <begin position="382"/>
        <end position="406"/>
    </location>
</feature>
<feature type="transmembrane region" description="Helical" evidence="9">
    <location>
        <begin position="30"/>
        <end position="47"/>
    </location>
</feature>
<dbReference type="GO" id="GO:0005524">
    <property type="term" value="F:ATP binding"/>
    <property type="evidence" value="ECO:0007669"/>
    <property type="project" value="UniProtKB-KW"/>
</dbReference>
<evidence type="ECO:0000256" key="7">
    <source>
        <dbReference type="ARBA" id="ARBA00022989"/>
    </source>
</evidence>
<dbReference type="Proteomes" id="UP000719412">
    <property type="component" value="Unassembled WGS sequence"/>
</dbReference>
<feature type="transmembrane region" description="Helical" evidence="9">
    <location>
        <begin position="323"/>
        <end position="347"/>
    </location>
</feature>
<sequence>MGNQLNKFILLMWKNWTLLKRRPIHTAFEIIYPVLICFILVAIRNIITAEQRDQQDYVPFDVTDSWYYWYSEACHENDSLIGYSPKSPFLEDVVTKACNASRAPAILSYNNKAELDAAVDNHTSFCLVIQFNDELSGAENNSNLPLNLDITIRLPSERYKSKSEWFTNLLYPMFQTPGPRDPTNPYGGDPDYFNRGFLFLQESITLGLMGTSATDPPHIKMQRFPYPRWLNDLFYANEMATMVTLMLMMSFMYNYINTIRAITTEKEKQLKESMKIMGLPGWLHWVAWFLRSFIILLLAIILIVIVVKVNVQKAPVFTHSDGTVLFIFFVLFACSTITFTFLISVFFTKANTAAAVGSLIFFLTYLPYSLQQQQSDELSAGAVLGSSLLANSGLSFGLSLILKFEAIEEGIQWDNLWNTTSPDENVTVGAILLMFLLDTFLYLAIALYIEAVFPGDFGVPQPWYFPVSRDYWCSKPPTLDHEDMSGDKAEFFERFTENLPIGIQIKSLSKTFGANRAVKKLNLDMYEGHITVLLGHNGAGKTTTMSMITGMFPPSKGTAVVNGYDIRTSIQNVRDSMGLCLQHNVLFDGLTVAEHLYFFGKLKGLNNEEVKEEIDNYIKLLELEDKRNAKSSTLSGGMKRKLSVGMALCGKSKIVMLDEPTAGMDPSARRAIWNLLQKQKEGRTILLTTHFMDEADLLGDRIAIMTAGELQCCGSSFFLKRNLKTSRIC</sequence>
<evidence type="ECO:0000256" key="6">
    <source>
        <dbReference type="ARBA" id="ARBA00022840"/>
    </source>
</evidence>
<evidence type="ECO:0000259" key="10">
    <source>
        <dbReference type="PROSITE" id="PS50893"/>
    </source>
</evidence>
<keyword evidence="8 9" id="KW-0472">Membrane</keyword>
<comment type="subcellular location">
    <subcellularLocation>
        <location evidence="1">Membrane</location>
        <topology evidence="1">Multi-pass membrane protein</topology>
    </subcellularLocation>
</comment>
<evidence type="ECO:0000256" key="1">
    <source>
        <dbReference type="ARBA" id="ARBA00004141"/>
    </source>
</evidence>
<dbReference type="InterPro" id="IPR027417">
    <property type="entry name" value="P-loop_NTPase"/>
</dbReference>
<reference evidence="11" key="1">
    <citation type="journal article" date="2020" name="J Insects Food Feed">
        <title>The yellow mealworm (Tenebrio molitor) genome: a resource for the emerging insects as food and feed industry.</title>
        <authorList>
            <person name="Eriksson T."/>
            <person name="Andere A."/>
            <person name="Kelstrup H."/>
            <person name="Emery V."/>
            <person name="Picard C."/>
        </authorList>
    </citation>
    <scope>NUCLEOTIDE SEQUENCE</scope>
    <source>
        <strain evidence="11">Stoneville</strain>
        <tissue evidence="11">Whole head</tissue>
    </source>
</reference>
<dbReference type="InterPro" id="IPR003593">
    <property type="entry name" value="AAA+_ATPase"/>
</dbReference>
<dbReference type="PROSITE" id="PS50893">
    <property type="entry name" value="ABC_TRANSPORTER_2"/>
    <property type="match status" value="1"/>
</dbReference>
<dbReference type="InterPro" id="IPR026082">
    <property type="entry name" value="ABCA"/>
</dbReference>
<accession>A0A8J6HBI9</accession>
<feature type="domain" description="ABC transporter" evidence="10">
    <location>
        <begin position="503"/>
        <end position="728"/>
    </location>
</feature>
<evidence type="ECO:0000256" key="8">
    <source>
        <dbReference type="ARBA" id="ARBA00023136"/>
    </source>
</evidence>
<dbReference type="GO" id="GO:0140359">
    <property type="term" value="F:ABC-type transporter activity"/>
    <property type="evidence" value="ECO:0007669"/>
    <property type="project" value="InterPro"/>
</dbReference>
<dbReference type="InterPro" id="IPR003439">
    <property type="entry name" value="ABC_transporter-like_ATP-bd"/>
</dbReference>
<reference evidence="11" key="2">
    <citation type="submission" date="2021-08" db="EMBL/GenBank/DDBJ databases">
        <authorList>
            <person name="Eriksson T."/>
        </authorList>
    </citation>
    <scope>NUCLEOTIDE SEQUENCE</scope>
    <source>
        <strain evidence="11">Stoneville</strain>
        <tissue evidence="11">Whole head</tissue>
    </source>
</reference>
<keyword evidence="6" id="KW-0067">ATP-binding</keyword>
<keyword evidence="5" id="KW-0547">Nucleotide-binding</keyword>
<gene>
    <name evidence="11" type="ORF">GEV33_011429</name>
</gene>
<dbReference type="PANTHER" id="PTHR19229:SF250">
    <property type="entry name" value="ABC TRANSPORTER DOMAIN-CONTAINING PROTEIN-RELATED"/>
    <property type="match status" value="1"/>
</dbReference>
<evidence type="ECO:0000256" key="3">
    <source>
        <dbReference type="ARBA" id="ARBA00022692"/>
    </source>
</evidence>
<keyword evidence="12" id="KW-1185">Reference proteome</keyword>
<feature type="transmembrane region" description="Helical" evidence="9">
    <location>
        <begin position="233"/>
        <end position="256"/>
    </location>
</feature>
<feature type="transmembrane region" description="Helical" evidence="9">
    <location>
        <begin position="285"/>
        <end position="311"/>
    </location>
</feature>
<protein>
    <recommendedName>
        <fullName evidence="10">ABC transporter domain-containing protein</fullName>
    </recommendedName>
</protein>
<dbReference type="EMBL" id="JABDTM020026854">
    <property type="protein sequence ID" value="KAH0811362.1"/>
    <property type="molecule type" value="Genomic_DNA"/>
</dbReference>
<feature type="transmembrane region" description="Helical" evidence="9">
    <location>
        <begin position="426"/>
        <end position="449"/>
    </location>
</feature>
<dbReference type="PROSITE" id="PS00211">
    <property type="entry name" value="ABC_TRANSPORTER_1"/>
    <property type="match status" value="1"/>
</dbReference>
<evidence type="ECO:0000313" key="12">
    <source>
        <dbReference type="Proteomes" id="UP000719412"/>
    </source>
</evidence>
<dbReference type="SUPFAM" id="SSF52540">
    <property type="entry name" value="P-loop containing nucleoside triphosphate hydrolases"/>
    <property type="match status" value="1"/>
</dbReference>
<keyword evidence="3 9" id="KW-0812">Transmembrane</keyword>
<keyword evidence="4" id="KW-0677">Repeat</keyword>
<comment type="caution">
    <text evidence="11">The sequence shown here is derived from an EMBL/GenBank/DDBJ whole genome shotgun (WGS) entry which is preliminary data.</text>
</comment>
<dbReference type="InterPro" id="IPR017871">
    <property type="entry name" value="ABC_transporter-like_CS"/>
</dbReference>
<dbReference type="Pfam" id="PF12698">
    <property type="entry name" value="ABC2_membrane_3"/>
    <property type="match status" value="1"/>
</dbReference>
<name>A0A8J6HBI9_TENMO</name>
<organism evidence="11 12">
    <name type="scientific">Tenebrio molitor</name>
    <name type="common">Yellow mealworm beetle</name>
    <dbReference type="NCBI Taxonomy" id="7067"/>
    <lineage>
        <taxon>Eukaryota</taxon>
        <taxon>Metazoa</taxon>
        <taxon>Ecdysozoa</taxon>
        <taxon>Arthropoda</taxon>
        <taxon>Hexapoda</taxon>
        <taxon>Insecta</taxon>
        <taxon>Pterygota</taxon>
        <taxon>Neoptera</taxon>
        <taxon>Endopterygota</taxon>
        <taxon>Coleoptera</taxon>
        <taxon>Polyphaga</taxon>
        <taxon>Cucujiformia</taxon>
        <taxon>Tenebrionidae</taxon>
        <taxon>Tenebrio</taxon>
    </lineage>
</organism>
<dbReference type="GO" id="GO:0016020">
    <property type="term" value="C:membrane"/>
    <property type="evidence" value="ECO:0007669"/>
    <property type="project" value="UniProtKB-SubCell"/>
</dbReference>
<dbReference type="FunFam" id="3.40.50.300:FF:000298">
    <property type="entry name" value="ATP-binding cassette sub-family A member 12"/>
    <property type="match status" value="1"/>
</dbReference>
<evidence type="ECO:0000256" key="5">
    <source>
        <dbReference type="ARBA" id="ARBA00022741"/>
    </source>
</evidence>
<evidence type="ECO:0000256" key="2">
    <source>
        <dbReference type="ARBA" id="ARBA00022448"/>
    </source>
</evidence>
<dbReference type="Gene3D" id="3.40.50.300">
    <property type="entry name" value="P-loop containing nucleotide triphosphate hydrolases"/>
    <property type="match status" value="1"/>
</dbReference>
<dbReference type="Pfam" id="PF00005">
    <property type="entry name" value="ABC_tran"/>
    <property type="match status" value="1"/>
</dbReference>
<dbReference type="GO" id="GO:0005319">
    <property type="term" value="F:lipid transporter activity"/>
    <property type="evidence" value="ECO:0007669"/>
    <property type="project" value="TreeGrafter"/>
</dbReference>
<keyword evidence="2" id="KW-0813">Transport</keyword>
<dbReference type="InterPro" id="IPR013525">
    <property type="entry name" value="ABC2_TM"/>
</dbReference>
<evidence type="ECO:0000313" key="11">
    <source>
        <dbReference type="EMBL" id="KAH0811362.1"/>
    </source>
</evidence>
<dbReference type="AlphaFoldDB" id="A0A8J6HBI9"/>
<dbReference type="PANTHER" id="PTHR19229">
    <property type="entry name" value="ATP-BINDING CASSETTE TRANSPORTER SUBFAMILY A ABCA"/>
    <property type="match status" value="1"/>
</dbReference>
<dbReference type="GO" id="GO:0016887">
    <property type="term" value="F:ATP hydrolysis activity"/>
    <property type="evidence" value="ECO:0007669"/>
    <property type="project" value="InterPro"/>
</dbReference>
<evidence type="ECO:0000256" key="4">
    <source>
        <dbReference type="ARBA" id="ARBA00022737"/>
    </source>
</evidence>
<dbReference type="CDD" id="cd03263">
    <property type="entry name" value="ABC_subfamily_A"/>
    <property type="match status" value="1"/>
</dbReference>
<evidence type="ECO:0000256" key="9">
    <source>
        <dbReference type="SAM" id="Phobius"/>
    </source>
</evidence>